<evidence type="ECO:0000313" key="1">
    <source>
        <dbReference type="EMBL" id="KUN03144.1"/>
    </source>
</evidence>
<sequence length="249" mass="25594">MSKSSGLGDNLYIAGFDASGDISAISNVGGGPAALDFTAINKSAFERQGGLRDGRLEMTTYFNHVQAGTGTHEKLSALPRTDVILTYCRGTALGNPAACLVAKQINYDGTRATDGAFTFAVSAQANGYGLGWGQQLTAGLRTDSAATNGTSIDTTASVSFGAQAYLQVTAMTGTDATVKIQDSADNVSFADVAGLSFTQVTAAPASQRIATASGATIRRYLRAVTVTTGGFTSLTFNVVVVKNQVAVSF</sequence>
<dbReference type="Proteomes" id="UP000053127">
    <property type="component" value="Unassembled WGS sequence"/>
</dbReference>
<dbReference type="RefSeq" id="WP_067127760.1">
    <property type="nucleotide sequence ID" value="NZ_KQ948215.1"/>
</dbReference>
<accession>A0A117Q1M2</accession>
<dbReference type="AlphaFoldDB" id="A0A117Q1M2"/>
<organism evidence="1 2">
    <name type="scientific">Streptomyces yokosukanensis</name>
    <dbReference type="NCBI Taxonomy" id="67386"/>
    <lineage>
        <taxon>Bacteria</taxon>
        <taxon>Bacillati</taxon>
        <taxon>Actinomycetota</taxon>
        <taxon>Actinomycetes</taxon>
        <taxon>Kitasatosporales</taxon>
        <taxon>Streptomycetaceae</taxon>
        <taxon>Streptomyces</taxon>
    </lineage>
</organism>
<reference evidence="1 2" key="1">
    <citation type="submission" date="2015-10" db="EMBL/GenBank/DDBJ databases">
        <title>Draft genome sequence of Streptomyces yokosukanensis DSM 40224, type strain for the species Streptomyces yokosukanensis.</title>
        <authorList>
            <person name="Ruckert C."/>
            <person name="Winkler A."/>
            <person name="Kalinowski J."/>
            <person name="Kampfer P."/>
            <person name="Glaeser S."/>
        </authorList>
    </citation>
    <scope>NUCLEOTIDE SEQUENCE [LARGE SCALE GENOMIC DNA]</scope>
    <source>
        <strain evidence="1 2">DSM 40224</strain>
    </source>
</reference>
<evidence type="ECO:0000313" key="2">
    <source>
        <dbReference type="Proteomes" id="UP000053127"/>
    </source>
</evidence>
<protein>
    <submittedName>
        <fullName evidence="1">Uncharacterized protein</fullName>
    </submittedName>
</protein>
<proteinExistence type="predicted"/>
<dbReference type="STRING" id="67386.AQI95_24615"/>
<keyword evidence="2" id="KW-1185">Reference proteome</keyword>
<dbReference type="EMBL" id="LMWN01000035">
    <property type="protein sequence ID" value="KUN03144.1"/>
    <property type="molecule type" value="Genomic_DNA"/>
</dbReference>
<comment type="caution">
    <text evidence="1">The sequence shown here is derived from an EMBL/GenBank/DDBJ whole genome shotgun (WGS) entry which is preliminary data.</text>
</comment>
<dbReference type="OrthoDB" id="3532737at2"/>
<dbReference type="Gene3D" id="2.60.120.1110">
    <property type="match status" value="1"/>
</dbReference>
<gene>
    <name evidence="1" type="ORF">AQI95_24615</name>
</gene>
<name>A0A117Q1M2_9ACTN</name>